<organism evidence="2 3">
    <name type="scientific">Paragemmobacter aquarius</name>
    <dbReference type="NCBI Taxonomy" id="2169400"/>
    <lineage>
        <taxon>Bacteria</taxon>
        <taxon>Pseudomonadati</taxon>
        <taxon>Pseudomonadota</taxon>
        <taxon>Alphaproteobacteria</taxon>
        <taxon>Rhodobacterales</taxon>
        <taxon>Paracoccaceae</taxon>
        <taxon>Paragemmobacter</taxon>
    </lineage>
</organism>
<gene>
    <name evidence="2" type="ORF">HYN69_03520</name>
</gene>
<dbReference type="KEGG" id="geh:HYN69_03520"/>
<dbReference type="EMBL" id="CP028918">
    <property type="protein sequence ID" value="AWB47695.1"/>
    <property type="molecule type" value="Genomic_DNA"/>
</dbReference>
<dbReference type="InterPro" id="IPR036709">
    <property type="entry name" value="Autotransporte_beta_dom_sf"/>
</dbReference>
<keyword evidence="3" id="KW-1185">Reference proteome</keyword>
<name>A0A2S0UIT4_9RHOB</name>
<protein>
    <recommendedName>
        <fullName evidence="1">Autotransporter domain-containing protein</fullName>
    </recommendedName>
</protein>
<evidence type="ECO:0000313" key="3">
    <source>
        <dbReference type="Proteomes" id="UP000244496"/>
    </source>
</evidence>
<dbReference type="Pfam" id="PF03797">
    <property type="entry name" value="Autotransporter"/>
    <property type="match status" value="1"/>
</dbReference>
<dbReference type="AlphaFoldDB" id="A0A2S0UIT4"/>
<sequence length="437" mass="45167">MAKVVGKTAVNGTYGLTSGEVVTLSAADSVLPEDSMPTYSWATDTPGVTFGSPDAETTSFTAPVVTEATEVEVVLNIGFGQKVGDLDPDLNFAPAAFSTLDLGDLGPPRGEGLRATLTIMVLPVQTETPVETPSDDEIEAARQEVVKFVQTRSTLLLSNQPDMDDMLLPGASDGTANLTVSSMGGQADISTAPDKPVWLRLKGAWSTVDGAEADYILGSVGAHVIQGNGFALGIMAQVDHLKTVDGLSVGEGTGWLAGPYALVALESHPVTLQGRLLYGRTDNSLSPTGTFEDKFGGDRLLALLGVSGEVARGKLTLKPTLSAGYVRETTDAYVNGAAIAVAATETALIQIAPGIAVSFPVEVSSGSMELSFGLADVWSSSLTGGASSYEGHRGRISAGMKRVFASGATLSASATYDGIGAPSYESLSVDVLLQHRF</sequence>
<reference evidence="2 3" key="1">
    <citation type="submission" date="2018-04" db="EMBL/GenBank/DDBJ databases">
        <title>Genome sequencing of Gemmobacter.</title>
        <authorList>
            <person name="Yi H."/>
            <person name="Baek M.-G."/>
        </authorList>
    </citation>
    <scope>NUCLEOTIDE SEQUENCE [LARGE SCALE GENOMIC DNA]</scope>
    <source>
        <strain evidence="2 3">HYN0069</strain>
    </source>
</reference>
<dbReference type="SUPFAM" id="SSF103515">
    <property type="entry name" value="Autotransporter"/>
    <property type="match status" value="1"/>
</dbReference>
<evidence type="ECO:0000313" key="2">
    <source>
        <dbReference type="EMBL" id="AWB47695.1"/>
    </source>
</evidence>
<feature type="domain" description="Autotransporter" evidence="1">
    <location>
        <begin position="190"/>
        <end position="437"/>
    </location>
</feature>
<evidence type="ECO:0000259" key="1">
    <source>
        <dbReference type="PROSITE" id="PS51208"/>
    </source>
</evidence>
<dbReference type="SMART" id="SM00869">
    <property type="entry name" value="Autotransporter"/>
    <property type="match status" value="1"/>
</dbReference>
<dbReference type="RefSeq" id="WP_108434520.1">
    <property type="nucleotide sequence ID" value="NZ_CP028918.1"/>
</dbReference>
<dbReference type="OrthoDB" id="9773411at2"/>
<dbReference type="PROSITE" id="PS51208">
    <property type="entry name" value="AUTOTRANSPORTER"/>
    <property type="match status" value="1"/>
</dbReference>
<proteinExistence type="predicted"/>
<dbReference type="Proteomes" id="UP000244496">
    <property type="component" value="Chromosome"/>
</dbReference>
<accession>A0A2S0UIT4</accession>
<dbReference type="InterPro" id="IPR005546">
    <property type="entry name" value="Autotransporte_beta"/>
</dbReference>